<sequence length="85" mass="9124">MLITWEIDPDIEGSETVDSAQAASELITDVLLNVFAEDDSMTRAHLMLNVAAPIHAGLVGPGTEAVERGEAWGAEVEPVRVRLEP</sequence>
<dbReference type="AlphaFoldDB" id="A0AB39MF61"/>
<dbReference type="RefSeq" id="WP_369190124.1">
    <property type="nucleotide sequence ID" value="NZ_CP163431.1"/>
</dbReference>
<reference evidence="1" key="1">
    <citation type="submission" date="2024-07" db="EMBL/GenBank/DDBJ databases">
        <authorList>
            <person name="Yu S.T."/>
        </authorList>
    </citation>
    <scope>NUCLEOTIDE SEQUENCE</scope>
    <source>
        <strain evidence="1">R08</strain>
    </source>
</reference>
<proteinExistence type="predicted"/>
<evidence type="ECO:0000313" key="1">
    <source>
        <dbReference type="EMBL" id="XDQ04612.1"/>
    </source>
</evidence>
<organism evidence="1">
    <name type="scientific">Streptomyces sp. R08</name>
    <dbReference type="NCBI Taxonomy" id="3238624"/>
    <lineage>
        <taxon>Bacteria</taxon>
        <taxon>Bacillati</taxon>
        <taxon>Actinomycetota</taxon>
        <taxon>Actinomycetes</taxon>
        <taxon>Kitasatosporales</taxon>
        <taxon>Streptomycetaceae</taxon>
        <taxon>Streptomyces</taxon>
    </lineage>
</organism>
<name>A0AB39MF61_9ACTN</name>
<gene>
    <name evidence="1" type="ORF">AB5J58_32600</name>
</gene>
<protein>
    <submittedName>
        <fullName evidence="1">Uncharacterized protein</fullName>
    </submittedName>
</protein>
<dbReference type="EMBL" id="CP163431">
    <property type="protein sequence ID" value="XDQ04612.1"/>
    <property type="molecule type" value="Genomic_DNA"/>
</dbReference>
<accession>A0AB39MF61</accession>